<accession>A0A3N2RKM3</accession>
<evidence type="ECO:0000259" key="1">
    <source>
        <dbReference type="Pfam" id="PF09664"/>
    </source>
</evidence>
<feature type="domain" description="DUF2399" evidence="1">
    <location>
        <begin position="273"/>
        <end position="425"/>
    </location>
</feature>
<protein>
    <submittedName>
        <fullName evidence="3">TIGR02679 family protein</fullName>
    </submittedName>
</protein>
<dbReference type="Proteomes" id="UP000275910">
    <property type="component" value="Unassembled WGS sequence"/>
</dbReference>
<name>A0A3N2RKM3_LYSEN</name>
<reference evidence="3 4" key="1">
    <citation type="submission" date="2018-10" db="EMBL/GenBank/DDBJ databases">
        <title>The genome of Lysobacter enzymogenes OH11.</title>
        <authorList>
            <person name="Liu F."/>
            <person name="Zhao Y."/>
            <person name="Qian G."/>
            <person name="Chen Y."/>
            <person name="Xu H."/>
        </authorList>
    </citation>
    <scope>NUCLEOTIDE SEQUENCE [LARGE SCALE GENOMIC DNA]</scope>
    <source>
        <strain evidence="3 4">OH11</strain>
    </source>
</reference>
<dbReference type="InterPro" id="IPR024466">
    <property type="entry name" value="CHP02679_N"/>
</dbReference>
<evidence type="ECO:0000313" key="4">
    <source>
        <dbReference type="Proteomes" id="UP000275910"/>
    </source>
</evidence>
<dbReference type="EMBL" id="RCTY01000019">
    <property type="protein sequence ID" value="ROU08022.1"/>
    <property type="molecule type" value="Genomic_DNA"/>
</dbReference>
<dbReference type="RefSeq" id="WP_123646836.1">
    <property type="nucleotide sequence ID" value="NZ_RCTY01000019.1"/>
</dbReference>
<dbReference type="NCBIfam" id="TIGR02679">
    <property type="entry name" value="TIGR02679 family protein"/>
    <property type="match status" value="1"/>
</dbReference>
<organism evidence="3 4">
    <name type="scientific">Lysobacter enzymogenes</name>
    <dbReference type="NCBI Taxonomy" id="69"/>
    <lineage>
        <taxon>Bacteria</taxon>
        <taxon>Pseudomonadati</taxon>
        <taxon>Pseudomonadota</taxon>
        <taxon>Gammaproteobacteria</taxon>
        <taxon>Lysobacterales</taxon>
        <taxon>Lysobacteraceae</taxon>
        <taxon>Lysobacter</taxon>
    </lineage>
</organism>
<comment type="caution">
    <text evidence="3">The sequence shown here is derived from an EMBL/GenBank/DDBJ whole genome shotgun (WGS) entry which is preliminary data.</text>
</comment>
<dbReference type="InterPro" id="IPR013495">
    <property type="entry name" value="CHP02679"/>
</dbReference>
<evidence type="ECO:0000313" key="3">
    <source>
        <dbReference type="EMBL" id="ROU08022.1"/>
    </source>
</evidence>
<dbReference type="Pfam" id="PF09664">
    <property type="entry name" value="DUF2399"/>
    <property type="match status" value="1"/>
</dbReference>
<dbReference type="InterPro" id="IPR024465">
    <property type="entry name" value="DUF2399"/>
</dbReference>
<proteinExistence type="predicted"/>
<evidence type="ECO:0000259" key="2">
    <source>
        <dbReference type="Pfam" id="PF11796"/>
    </source>
</evidence>
<sequence>MSTPDERLHRLLGGPELAVVRQRLRRQFERIESDTPLVSVRLGRLDPATHRALCQLSGKPSRLSRSMILDLPDLDARLRNAGVADSLRDALERLDGPIVSLVGSRRELQSRWAATAKTPGLGPRLRAWLDESPAAPGLLKRLGRDPERAKALLVAADAVLERLPVAGMPRSQLAAETLGDAHALDTGKSAAALVLAGWRWHESAAAGQSRAVSGQAWAEQAASEDADAAIERPRDVWARAGVAVSELARPVLFLNLPAPFGGQCAWIAGEPSYLSLRQLLRDRPAWPVAGRSIHVCENPDIVAVAADRLGAACAPLVCTDGMPAAAQRVLLGQLVSAGARLRYHGDYDWPGIGIGNFVIRTWRAAPWRFSAVDYRVAVAQAPSRPRNLAGGMVEAQWDAELTAAMSEWGLAIAEEAVVGQLLDDLRLDVDR</sequence>
<dbReference type="AlphaFoldDB" id="A0A3N2RKM3"/>
<dbReference type="Pfam" id="PF11796">
    <property type="entry name" value="DUF3323"/>
    <property type="match status" value="1"/>
</dbReference>
<gene>
    <name evidence="3" type="ORF">D9T17_07455</name>
</gene>
<feature type="domain" description="Conserved hypothetical protein CHP02679 N terminus" evidence="2">
    <location>
        <begin position="39"/>
        <end position="258"/>
    </location>
</feature>